<organism evidence="1 2">
    <name type="scientific">Marinithermus hydrothermalis (strain DSM 14884 / JCM 11576 / T1)</name>
    <dbReference type="NCBI Taxonomy" id="869210"/>
    <lineage>
        <taxon>Bacteria</taxon>
        <taxon>Thermotogati</taxon>
        <taxon>Deinococcota</taxon>
        <taxon>Deinococci</taxon>
        <taxon>Thermales</taxon>
        <taxon>Thermaceae</taxon>
        <taxon>Marinithermus</taxon>
    </lineage>
</organism>
<dbReference type="OrthoDB" id="32691at2"/>
<dbReference type="EMBL" id="CP002630">
    <property type="protein sequence ID" value="AEB12570.1"/>
    <property type="molecule type" value="Genomic_DNA"/>
</dbReference>
<dbReference type="HOGENOM" id="CLU_1874473_0_0_0"/>
<evidence type="ECO:0000313" key="1">
    <source>
        <dbReference type="EMBL" id="AEB12570.1"/>
    </source>
</evidence>
<protein>
    <submittedName>
        <fullName evidence="1">Uncharacterized protein</fullName>
    </submittedName>
</protein>
<proteinExistence type="predicted"/>
<dbReference type="RefSeq" id="WP_013704616.1">
    <property type="nucleotide sequence ID" value="NC_015387.1"/>
</dbReference>
<sequence>MLRETQVRQIRRRRYLRLAALHAGPMGPALIGHPELGPQYPKTYARCPGFPKLACAQTGGTPRVCLPRRFQHMARLTEKGGPRRRAQQHAYLKNELIPCIQGLLNYYPPNWRPVLEYTLHQLEEDLAYLEGRAVYRPETA</sequence>
<name>F2NQZ2_MARHT</name>
<evidence type="ECO:0000313" key="2">
    <source>
        <dbReference type="Proteomes" id="UP000007030"/>
    </source>
</evidence>
<dbReference type="KEGG" id="mhd:Marky_1838"/>
<keyword evidence="2" id="KW-1185">Reference proteome</keyword>
<dbReference type="Proteomes" id="UP000007030">
    <property type="component" value="Chromosome"/>
</dbReference>
<dbReference type="eggNOG" id="ENOG5032UJZ">
    <property type="taxonomic scope" value="Bacteria"/>
</dbReference>
<dbReference type="AlphaFoldDB" id="F2NQZ2"/>
<gene>
    <name evidence="1" type="ordered locus">Marky_1838</name>
</gene>
<reference evidence="1 2" key="1">
    <citation type="journal article" date="2012" name="Stand. Genomic Sci.">
        <title>Complete genome sequence of the aerobic, heterotroph Marinithermus hydrothermalis type strain (T1(T)) from a deep-sea hydrothermal vent chimney.</title>
        <authorList>
            <person name="Copeland A."/>
            <person name="Gu W."/>
            <person name="Yasawong M."/>
            <person name="Lapidus A."/>
            <person name="Lucas S."/>
            <person name="Deshpande S."/>
            <person name="Pagani I."/>
            <person name="Tapia R."/>
            <person name="Cheng J.F."/>
            <person name="Goodwin L.A."/>
            <person name="Pitluck S."/>
            <person name="Liolios K."/>
            <person name="Ivanova N."/>
            <person name="Mavromatis K."/>
            <person name="Mikhailova N."/>
            <person name="Pati A."/>
            <person name="Chen A."/>
            <person name="Palaniappan K."/>
            <person name="Land M."/>
            <person name="Pan C."/>
            <person name="Brambilla E.M."/>
            <person name="Rohde M."/>
            <person name="Tindall B.J."/>
            <person name="Sikorski J."/>
            <person name="Goker M."/>
            <person name="Detter J.C."/>
            <person name="Bristow J."/>
            <person name="Eisen J.A."/>
            <person name="Markowitz V."/>
            <person name="Hugenholtz P."/>
            <person name="Kyrpides N.C."/>
            <person name="Klenk H.P."/>
            <person name="Woyke T."/>
        </authorList>
    </citation>
    <scope>NUCLEOTIDE SEQUENCE [LARGE SCALE GENOMIC DNA]</scope>
    <source>
        <strain evidence="2">DSM 14884 / JCM 11576 / T1</strain>
    </source>
</reference>
<accession>F2NQZ2</accession>